<sequence length="129" mass="14303">MSIRSDFIAVLFGVQLFFVIFCLVAEKEKGTQLGVLVDSMEADNAAEDLAKSPILFKAKSDIAKSMAKNFLKTRKATGTSEVRRRKPKKKNKSVLEGNKATEDNANKLNSRKENQQEDATTSTECVEKS</sequence>
<dbReference type="Proteomes" id="UP000515121">
    <property type="component" value="Unplaced"/>
</dbReference>
<evidence type="ECO:0000256" key="2">
    <source>
        <dbReference type="SAM" id="Phobius"/>
    </source>
</evidence>
<protein>
    <submittedName>
        <fullName evidence="4">Uncharacterized protein LOC111277052 isoform X2</fullName>
    </submittedName>
</protein>
<dbReference type="AlphaFoldDB" id="A0A6P5WS42"/>
<dbReference type="GeneID" id="111277052"/>
<feature type="compositionally biased region" description="Polar residues" evidence="1">
    <location>
        <begin position="117"/>
        <end position="129"/>
    </location>
</feature>
<reference evidence="4" key="1">
    <citation type="submission" date="2025-08" db="UniProtKB">
        <authorList>
            <consortium name="RefSeq"/>
        </authorList>
    </citation>
    <scope>IDENTIFICATION</scope>
    <source>
        <tissue evidence="4">Fruit stalk</tissue>
    </source>
</reference>
<keyword evidence="2" id="KW-1133">Transmembrane helix</keyword>
<feature type="region of interest" description="Disordered" evidence="1">
    <location>
        <begin position="74"/>
        <end position="129"/>
    </location>
</feature>
<keyword evidence="2" id="KW-0812">Transmembrane</keyword>
<name>A0A6P5WS42_DURZI</name>
<gene>
    <name evidence="4" type="primary">LOC111277052</name>
</gene>
<keyword evidence="2" id="KW-0472">Membrane</keyword>
<feature type="compositionally biased region" description="Basic residues" evidence="1">
    <location>
        <begin position="83"/>
        <end position="92"/>
    </location>
</feature>
<organism evidence="3 4">
    <name type="scientific">Durio zibethinus</name>
    <name type="common">Durian</name>
    <dbReference type="NCBI Taxonomy" id="66656"/>
    <lineage>
        <taxon>Eukaryota</taxon>
        <taxon>Viridiplantae</taxon>
        <taxon>Streptophyta</taxon>
        <taxon>Embryophyta</taxon>
        <taxon>Tracheophyta</taxon>
        <taxon>Spermatophyta</taxon>
        <taxon>Magnoliopsida</taxon>
        <taxon>eudicotyledons</taxon>
        <taxon>Gunneridae</taxon>
        <taxon>Pentapetalae</taxon>
        <taxon>rosids</taxon>
        <taxon>malvids</taxon>
        <taxon>Malvales</taxon>
        <taxon>Malvaceae</taxon>
        <taxon>Helicteroideae</taxon>
        <taxon>Durio</taxon>
    </lineage>
</organism>
<proteinExistence type="predicted"/>
<accession>A0A6P5WS42</accession>
<evidence type="ECO:0000313" key="3">
    <source>
        <dbReference type="Proteomes" id="UP000515121"/>
    </source>
</evidence>
<evidence type="ECO:0000313" key="4">
    <source>
        <dbReference type="RefSeq" id="XP_022718925.1"/>
    </source>
</evidence>
<feature type="compositionally biased region" description="Basic and acidic residues" evidence="1">
    <location>
        <begin position="99"/>
        <end position="115"/>
    </location>
</feature>
<keyword evidence="3" id="KW-1185">Reference proteome</keyword>
<evidence type="ECO:0000256" key="1">
    <source>
        <dbReference type="SAM" id="MobiDB-lite"/>
    </source>
</evidence>
<dbReference type="RefSeq" id="XP_022718925.1">
    <property type="nucleotide sequence ID" value="XM_022863190.1"/>
</dbReference>
<feature type="transmembrane region" description="Helical" evidence="2">
    <location>
        <begin position="6"/>
        <end position="25"/>
    </location>
</feature>